<keyword evidence="1" id="KW-0863">Zinc-finger</keyword>
<dbReference type="GO" id="GO:0008270">
    <property type="term" value="F:zinc ion binding"/>
    <property type="evidence" value="ECO:0007669"/>
    <property type="project" value="UniProtKB-KW"/>
</dbReference>
<sequence length="267" mass="29396">MEFTQNSPIHRSGNLLCGHLSARANRVNRNLLAYPPSSRYLQPSSFGGRAPSSPTSPTSMTPMTAPDGNRRLFLPVGPMASGYYADPPPIYTPNPPRFPGYYPADNGGLPADAYNPFAAYQPSLDASLDFGGIFSEPFAAHQPPTPPAAPEQSILLNPAFYSYPCRWQSGPRCDGFAPGKNREMGEHLRVFHHFVGRERDVVQCEWENCGHTMQRMNVPRHIVSRHLLAAANCRFCKKRFSRPDVVARHERTCSGISPVSSSPVTGV</sequence>
<dbReference type="Gene3D" id="3.30.160.60">
    <property type="entry name" value="Classic Zinc Finger"/>
    <property type="match status" value="1"/>
</dbReference>
<feature type="compositionally biased region" description="Low complexity" evidence="2">
    <location>
        <begin position="51"/>
        <end position="64"/>
    </location>
</feature>
<dbReference type="InterPro" id="IPR013087">
    <property type="entry name" value="Znf_C2H2_type"/>
</dbReference>
<evidence type="ECO:0000256" key="1">
    <source>
        <dbReference type="PROSITE-ProRule" id="PRU00042"/>
    </source>
</evidence>
<organism evidence="4 5">
    <name type="scientific">Boletus reticuloceps</name>
    <dbReference type="NCBI Taxonomy" id="495285"/>
    <lineage>
        <taxon>Eukaryota</taxon>
        <taxon>Fungi</taxon>
        <taxon>Dikarya</taxon>
        <taxon>Basidiomycota</taxon>
        <taxon>Agaricomycotina</taxon>
        <taxon>Agaricomycetes</taxon>
        <taxon>Agaricomycetidae</taxon>
        <taxon>Boletales</taxon>
        <taxon>Boletineae</taxon>
        <taxon>Boletaceae</taxon>
        <taxon>Boletoideae</taxon>
        <taxon>Boletus</taxon>
    </lineage>
</organism>
<evidence type="ECO:0000256" key="2">
    <source>
        <dbReference type="SAM" id="MobiDB-lite"/>
    </source>
</evidence>
<dbReference type="OrthoDB" id="8922241at2759"/>
<protein>
    <recommendedName>
        <fullName evidence="3">C2H2-type domain-containing protein</fullName>
    </recommendedName>
</protein>
<dbReference type="Proteomes" id="UP000683000">
    <property type="component" value="Unassembled WGS sequence"/>
</dbReference>
<dbReference type="AlphaFoldDB" id="A0A8I3AAK2"/>
<proteinExistence type="predicted"/>
<keyword evidence="1" id="KW-0862">Zinc</keyword>
<evidence type="ECO:0000313" key="5">
    <source>
        <dbReference type="Proteomes" id="UP000683000"/>
    </source>
</evidence>
<keyword evidence="5" id="KW-1185">Reference proteome</keyword>
<evidence type="ECO:0000313" key="4">
    <source>
        <dbReference type="EMBL" id="KAG6378128.1"/>
    </source>
</evidence>
<evidence type="ECO:0000259" key="3">
    <source>
        <dbReference type="PROSITE" id="PS50157"/>
    </source>
</evidence>
<dbReference type="PROSITE" id="PS50157">
    <property type="entry name" value="ZINC_FINGER_C2H2_2"/>
    <property type="match status" value="1"/>
</dbReference>
<feature type="region of interest" description="Disordered" evidence="2">
    <location>
        <begin position="42"/>
        <end position="69"/>
    </location>
</feature>
<dbReference type="EMBL" id="JAGFBS010000007">
    <property type="protein sequence ID" value="KAG6378128.1"/>
    <property type="molecule type" value="Genomic_DNA"/>
</dbReference>
<gene>
    <name evidence="4" type="ORF">JVT61DRAFT_13814</name>
</gene>
<comment type="caution">
    <text evidence="4">The sequence shown here is derived from an EMBL/GenBank/DDBJ whole genome shotgun (WGS) entry which is preliminary data.</text>
</comment>
<reference evidence="4" key="1">
    <citation type="submission" date="2021-03" db="EMBL/GenBank/DDBJ databases">
        <title>Evolutionary innovations through gain and loss of genes in the ectomycorrhizal Boletales.</title>
        <authorList>
            <person name="Wu G."/>
            <person name="Miyauchi S."/>
            <person name="Morin E."/>
            <person name="Yang Z.-L."/>
            <person name="Xu J."/>
            <person name="Martin F.M."/>
        </authorList>
    </citation>
    <scope>NUCLEOTIDE SEQUENCE</scope>
    <source>
        <strain evidence="4">BR01</strain>
    </source>
</reference>
<feature type="domain" description="C2H2-type" evidence="3">
    <location>
        <begin position="231"/>
        <end position="258"/>
    </location>
</feature>
<accession>A0A8I3AAK2</accession>
<keyword evidence="1" id="KW-0479">Metal-binding</keyword>
<name>A0A8I3AAK2_9AGAM</name>